<dbReference type="AlphaFoldDB" id="A0A6G6ANS5"/>
<name>A0A6G6ANS5_ECOLX</name>
<sequence>MFSRIFILHRIQNKSWIIKYGAVCSIKISNIFHYWLLGAGICFDIIYSQTAITFN</sequence>
<dbReference type="EMBL" id="MN256759">
    <property type="protein sequence ID" value="QID23418.1"/>
    <property type="molecule type" value="Genomic_DNA"/>
</dbReference>
<accession>A0A6G6ANS5</accession>
<keyword evidence="1" id="KW-0614">Plasmid</keyword>
<evidence type="ECO:0000313" key="1">
    <source>
        <dbReference type="EMBL" id="QID23418.1"/>
    </source>
</evidence>
<geneLocation type="plasmid" evidence="1">
    <name>p4M9F</name>
</geneLocation>
<reference evidence="1" key="1">
    <citation type="submission" date="2019-08" db="EMBL/GenBank/DDBJ databases">
        <authorList>
            <person name="Yao H."/>
        </authorList>
    </citation>
    <scope>NUCLEOTIDE SEQUENCE</scope>
    <source>
        <strain evidence="1">4M9F</strain>
        <plasmid evidence="1">p4M9F</plasmid>
    </source>
</reference>
<organism evidence="1">
    <name type="scientific">Escherichia coli</name>
    <dbReference type="NCBI Taxonomy" id="562"/>
    <lineage>
        <taxon>Bacteria</taxon>
        <taxon>Pseudomonadati</taxon>
        <taxon>Pseudomonadota</taxon>
        <taxon>Gammaproteobacteria</taxon>
        <taxon>Enterobacterales</taxon>
        <taxon>Enterobacteriaceae</taxon>
        <taxon>Escherichia</taxon>
    </lineage>
</organism>
<protein>
    <submittedName>
        <fullName evidence="1">Uncharacterized protein</fullName>
    </submittedName>
</protein>
<proteinExistence type="predicted"/>